<comment type="caution">
    <text evidence="2">The sequence shown here is derived from an EMBL/GenBank/DDBJ whole genome shotgun (WGS) entry which is preliminary data.</text>
</comment>
<proteinExistence type="predicted"/>
<accession>A0ABY6VVS7</accession>
<evidence type="ECO:0000313" key="2">
    <source>
        <dbReference type="EMBL" id="VVD94787.1"/>
    </source>
</evidence>
<gene>
    <name evidence="2" type="ORF">PSO31014_01798</name>
</gene>
<evidence type="ECO:0000313" key="3">
    <source>
        <dbReference type="Proteomes" id="UP000405357"/>
    </source>
</evidence>
<reference evidence="2 3" key="1">
    <citation type="submission" date="2019-08" db="EMBL/GenBank/DDBJ databases">
        <authorList>
            <person name="Peeters C."/>
        </authorList>
    </citation>
    <scope>NUCLEOTIDE SEQUENCE [LARGE SCALE GENOMIC DNA]</scope>
    <source>
        <strain evidence="2 3">LMG 31014</strain>
    </source>
</reference>
<evidence type="ECO:0008006" key="4">
    <source>
        <dbReference type="Google" id="ProtNLM"/>
    </source>
</evidence>
<sequence length="117" mass="13112">MTKRRPPPLTDAEDATITRAAETDPDNPPLTDQQLGQMRPAREVLTEVLGKGRADAVLRRRGRPALPEGQRKVTLNMRADRDVVEAFKASGDGWQTRMNDALREYAKSHHMLPACRP</sequence>
<name>A0ABY6VVS7_9BURK</name>
<dbReference type="InterPro" id="IPR025528">
    <property type="entry name" value="BrnA_antitoxin"/>
</dbReference>
<evidence type="ECO:0000256" key="1">
    <source>
        <dbReference type="SAM" id="MobiDB-lite"/>
    </source>
</evidence>
<organism evidence="2 3">
    <name type="scientific">Pandoraea soli</name>
    <dbReference type="NCBI Taxonomy" id="2508293"/>
    <lineage>
        <taxon>Bacteria</taxon>
        <taxon>Pseudomonadati</taxon>
        <taxon>Pseudomonadota</taxon>
        <taxon>Betaproteobacteria</taxon>
        <taxon>Burkholderiales</taxon>
        <taxon>Burkholderiaceae</taxon>
        <taxon>Pandoraea</taxon>
    </lineage>
</organism>
<keyword evidence="3" id="KW-1185">Reference proteome</keyword>
<dbReference type="Proteomes" id="UP000405357">
    <property type="component" value="Unassembled WGS sequence"/>
</dbReference>
<feature type="region of interest" description="Disordered" evidence="1">
    <location>
        <begin position="1"/>
        <end position="39"/>
    </location>
</feature>
<protein>
    <recommendedName>
        <fullName evidence="4">BrnA antitoxin of type II toxin-antitoxin system</fullName>
    </recommendedName>
</protein>
<dbReference type="EMBL" id="CABPSG010000004">
    <property type="protein sequence ID" value="VVD94787.1"/>
    <property type="molecule type" value="Genomic_DNA"/>
</dbReference>
<dbReference type="Pfam" id="PF14384">
    <property type="entry name" value="BrnA_antitoxin"/>
    <property type="match status" value="1"/>
</dbReference>